<dbReference type="KEGG" id="bayd:BSPP4475_16230"/>
<reference evidence="1" key="1">
    <citation type="submission" date="2023-07" db="EMBL/GenBank/DDBJ databases">
        <authorList>
            <person name="Ivanov I."/>
            <person name="Teneva D."/>
            <person name="Stoikov I."/>
        </authorList>
    </citation>
    <scope>NUCLEOTIDE SEQUENCE</scope>
    <source>
        <strain evidence="1">4475</strain>
    </source>
</reference>
<evidence type="ECO:0000313" key="2">
    <source>
        <dbReference type="Proteomes" id="UP001189619"/>
    </source>
</evidence>
<accession>A0AA48M9R5</accession>
<organism evidence="1 2">
    <name type="scientific">Brevibacillus aydinogluensis</name>
    <dbReference type="NCBI Taxonomy" id="927786"/>
    <lineage>
        <taxon>Bacteria</taxon>
        <taxon>Bacillati</taxon>
        <taxon>Bacillota</taxon>
        <taxon>Bacilli</taxon>
        <taxon>Bacillales</taxon>
        <taxon>Paenibacillaceae</taxon>
        <taxon>Brevibacillus</taxon>
    </lineage>
</organism>
<keyword evidence="2" id="KW-1185">Reference proteome</keyword>
<evidence type="ECO:0000313" key="1">
    <source>
        <dbReference type="EMBL" id="CAJ1003872.1"/>
    </source>
</evidence>
<dbReference type="EMBL" id="OY569118">
    <property type="protein sequence ID" value="CAJ1003872.1"/>
    <property type="molecule type" value="Genomic_DNA"/>
</dbReference>
<proteinExistence type="predicted"/>
<dbReference type="RefSeq" id="WP_304414628.1">
    <property type="nucleotide sequence ID" value="NZ_OY569118.1"/>
</dbReference>
<dbReference type="Pfam" id="PF06995">
    <property type="entry name" value="Phage_P2_GpU"/>
    <property type="match status" value="1"/>
</dbReference>
<name>A0AA48M9R5_9BACL</name>
<protein>
    <submittedName>
        <fullName evidence="1">Phage tail protein</fullName>
    </submittedName>
</protein>
<dbReference type="InterPro" id="IPR009734">
    <property type="entry name" value="Myoviridae_GpU"/>
</dbReference>
<sequence length="133" mass="15401">MGQIGSFGEIVFEVSLENMRTFRDFSRSATSNWSEHERFGQKPRSEFLWPDLDEISFVMRFDARYGMNPKAEMDRLLSWCREGRAETLIIGGIPIGMDQWVIRSVTQNWIALDGTGKVIVGEADVTLREYMRK</sequence>
<gene>
    <name evidence="1" type="ORF">BSPP4475_16230</name>
</gene>
<dbReference type="Proteomes" id="UP001189619">
    <property type="component" value="Chromosome"/>
</dbReference>
<dbReference type="AlphaFoldDB" id="A0AA48M9R5"/>